<feature type="region of interest" description="Disordered" evidence="1">
    <location>
        <begin position="252"/>
        <end position="295"/>
    </location>
</feature>
<sequence>MEEYALLTFFPFPFSPQQLLVYIGTRLRNTAWMRCCRLLAVAPWVPPPRHDVHVTMPPPPGGEVGGSFGVSQGYSDRLARTPYWKRMALSTYALRMKENETRYPMSAHRPGEYDMRYTVTPYPDHVKHRPLLEVGEARRIPTLRIPVIFLVNLFDEERGVWFGRKYETVYVDRSFAREELLPQRYAIYATHEAYTLLGLPPVNHAIHEEIPKTEEDYKKLLEKQSYDEERWKYSIEYLFRRYEAGPPELLDKSEDEWDGVEELSASSAAGASKGDGAAKRKGPIKQRKARKIKLF</sequence>
<evidence type="ECO:0000313" key="4">
    <source>
        <dbReference type="Proteomes" id="UP000015354"/>
    </source>
</evidence>
<evidence type="ECO:0000259" key="2">
    <source>
        <dbReference type="Pfam" id="PF01281"/>
    </source>
</evidence>
<dbReference type="EMBL" id="ATMH01001194">
    <property type="protein sequence ID" value="EPY35212.1"/>
    <property type="molecule type" value="Genomic_DNA"/>
</dbReference>
<dbReference type="InterPro" id="IPR020070">
    <property type="entry name" value="Ribosomal_bL9_N"/>
</dbReference>
<dbReference type="AlphaFoldDB" id="S9UWF4"/>
<evidence type="ECO:0000313" key="3">
    <source>
        <dbReference type="EMBL" id="EPY35212.1"/>
    </source>
</evidence>
<dbReference type="OrthoDB" id="238909at2759"/>
<gene>
    <name evidence="3" type="ORF">STCU_01194</name>
</gene>
<feature type="compositionally biased region" description="Low complexity" evidence="1">
    <location>
        <begin position="264"/>
        <end position="275"/>
    </location>
</feature>
<keyword evidence="4" id="KW-1185">Reference proteome</keyword>
<dbReference type="Proteomes" id="UP000015354">
    <property type="component" value="Unassembled WGS sequence"/>
</dbReference>
<organism evidence="3 4">
    <name type="scientific">Strigomonas culicis</name>
    <dbReference type="NCBI Taxonomy" id="28005"/>
    <lineage>
        <taxon>Eukaryota</taxon>
        <taxon>Discoba</taxon>
        <taxon>Euglenozoa</taxon>
        <taxon>Kinetoplastea</taxon>
        <taxon>Metakinetoplastina</taxon>
        <taxon>Trypanosomatida</taxon>
        <taxon>Trypanosomatidae</taxon>
        <taxon>Strigomonadinae</taxon>
        <taxon>Strigomonas</taxon>
    </lineage>
</organism>
<name>S9UWF4_9TRYP</name>
<dbReference type="Pfam" id="PF01281">
    <property type="entry name" value="Ribosomal_L9_N"/>
    <property type="match status" value="1"/>
</dbReference>
<feature type="domain" description="Ribosomal protein L9" evidence="2">
    <location>
        <begin position="162"/>
        <end position="193"/>
    </location>
</feature>
<accession>S9UWF4</accession>
<proteinExistence type="predicted"/>
<comment type="caution">
    <text evidence="3">The sequence shown here is derived from an EMBL/GenBank/DDBJ whole genome shotgun (WGS) entry which is preliminary data.</text>
</comment>
<reference evidence="3 4" key="1">
    <citation type="journal article" date="2013" name="PLoS ONE">
        <title>Predicting the Proteins of Angomonas deanei, Strigomonas culicis and Their Respective Endosymbionts Reveals New Aspects of the Trypanosomatidae Family.</title>
        <authorList>
            <person name="Motta M.C."/>
            <person name="Martins A.C."/>
            <person name="de Souza S.S."/>
            <person name="Catta-Preta C.M."/>
            <person name="Silva R."/>
            <person name="Klein C.C."/>
            <person name="de Almeida L.G."/>
            <person name="de Lima Cunha O."/>
            <person name="Ciapina L.P."/>
            <person name="Brocchi M."/>
            <person name="Colabardini A.C."/>
            <person name="de Araujo Lima B."/>
            <person name="Machado C.R."/>
            <person name="de Almeida Soares C.M."/>
            <person name="Probst C.M."/>
            <person name="de Menezes C.B."/>
            <person name="Thompson C.E."/>
            <person name="Bartholomeu D.C."/>
            <person name="Gradia D.F."/>
            <person name="Pavoni D.P."/>
            <person name="Grisard E.C."/>
            <person name="Fantinatti-Garboggini F."/>
            <person name="Marchini F.K."/>
            <person name="Rodrigues-Luiz G.F."/>
            <person name="Wagner G."/>
            <person name="Goldman G.H."/>
            <person name="Fietto J.L."/>
            <person name="Elias M.C."/>
            <person name="Goldman M.H."/>
            <person name="Sagot M.F."/>
            <person name="Pereira M."/>
            <person name="Stoco P.H."/>
            <person name="de Mendonca-Neto R.P."/>
            <person name="Teixeira S.M."/>
            <person name="Maciel T.E."/>
            <person name="de Oliveira Mendes T.A."/>
            <person name="Urmenyi T.P."/>
            <person name="de Souza W."/>
            <person name="Schenkman S."/>
            <person name="de Vasconcelos A.T."/>
        </authorList>
    </citation>
    <scope>NUCLEOTIDE SEQUENCE [LARGE SCALE GENOMIC DNA]</scope>
</reference>
<evidence type="ECO:0000256" key="1">
    <source>
        <dbReference type="SAM" id="MobiDB-lite"/>
    </source>
</evidence>
<feature type="compositionally biased region" description="Basic residues" evidence="1">
    <location>
        <begin position="279"/>
        <end position="295"/>
    </location>
</feature>
<protein>
    <recommendedName>
        <fullName evidence="2">Ribosomal protein L9 domain-containing protein</fullName>
    </recommendedName>
</protein>